<accession>A0A9W6J1G9</accession>
<keyword evidence="3" id="KW-1185">Reference proteome</keyword>
<evidence type="ECO:0000313" key="2">
    <source>
        <dbReference type="EMBL" id="GLK67998.1"/>
    </source>
</evidence>
<dbReference type="PANTHER" id="PTHR39332:SF7">
    <property type="entry name" value="SRPBCC FAMILY PROTEIN"/>
    <property type="match status" value="1"/>
</dbReference>
<gene>
    <name evidence="2" type="ORF">GCM10008179_16360</name>
</gene>
<protein>
    <submittedName>
        <fullName evidence="2">MxaD family protein</fullName>
    </submittedName>
</protein>
<reference evidence="2" key="1">
    <citation type="journal article" date="2014" name="Int. J. Syst. Evol. Microbiol.">
        <title>Complete genome sequence of Corynebacterium casei LMG S-19264T (=DSM 44701T), isolated from a smear-ripened cheese.</title>
        <authorList>
            <consortium name="US DOE Joint Genome Institute (JGI-PGF)"/>
            <person name="Walter F."/>
            <person name="Albersmeier A."/>
            <person name="Kalinowski J."/>
            <person name="Ruckert C."/>
        </authorList>
    </citation>
    <scope>NUCLEOTIDE SEQUENCE</scope>
    <source>
        <strain evidence="2">VKM B-2347</strain>
    </source>
</reference>
<evidence type="ECO:0000256" key="1">
    <source>
        <dbReference type="SAM" id="SignalP"/>
    </source>
</evidence>
<dbReference type="Proteomes" id="UP001143372">
    <property type="component" value="Unassembled WGS sequence"/>
</dbReference>
<proteinExistence type="predicted"/>
<dbReference type="InterPro" id="IPR019587">
    <property type="entry name" value="Polyketide_cyclase/dehydratase"/>
</dbReference>
<dbReference type="AlphaFoldDB" id="A0A9W6J1G9"/>
<dbReference type="EMBL" id="BSFI01000007">
    <property type="protein sequence ID" value="GLK67998.1"/>
    <property type="molecule type" value="Genomic_DNA"/>
</dbReference>
<name>A0A9W6J1G9_9HYPH</name>
<reference evidence="2" key="2">
    <citation type="submission" date="2023-01" db="EMBL/GenBank/DDBJ databases">
        <authorList>
            <person name="Sun Q."/>
            <person name="Evtushenko L."/>
        </authorList>
    </citation>
    <scope>NUCLEOTIDE SEQUENCE</scope>
    <source>
        <strain evidence="2">VKM B-2347</strain>
    </source>
</reference>
<organism evidence="2 3">
    <name type="scientific">Hansschlegelia plantiphila</name>
    <dbReference type="NCBI Taxonomy" id="374655"/>
    <lineage>
        <taxon>Bacteria</taxon>
        <taxon>Pseudomonadati</taxon>
        <taxon>Pseudomonadota</taxon>
        <taxon>Alphaproteobacteria</taxon>
        <taxon>Hyphomicrobiales</taxon>
        <taxon>Methylopilaceae</taxon>
        <taxon>Hansschlegelia</taxon>
    </lineage>
</organism>
<dbReference type="InterPro" id="IPR023393">
    <property type="entry name" value="START-like_dom_sf"/>
</dbReference>
<evidence type="ECO:0000313" key="3">
    <source>
        <dbReference type="Proteomes" id="UP001143372"/>
    </source>
</evidence>
<dbReference type="RefSeq" id="WP_271168232.1">
    <property type="nucleotide sequence ID" value="NZ_BSFI01000007.1"/>
</dbReference>
<comment type="caution">
    <text evidence="2">The sequence shown here is derived from an EMBL/GenBank/DDBJ whole genome shotgun (WGS) entry which is preliminary data.</text>
</comment>
<dbReference type="Pfam" id="PF10604">
    <property type="entry name" value="Polyketide_cyc2"/>
    <property type="match status" value="1"/>
</dbReference>
<feature type="signal peptide" evidence="1">
    <location>
        <begin position="1"/>
        <end position="21"/>
    </location>
</feature>
<feature type="chain" id="PRO_5040766742" evidence="1">
    <location>
        <begin position="22"/>
        <end position="172"/>
    </location>
</feature>
<dbReference type="PANTHER" id="PTHR39332">
    <property type="entry name" value="BLL4707 PROTEIN"/>
    <property type="match status" value="1"/>
</dbReference>
<keyword evidence="1" id="KW-0732">Signal</keyword>
<sequence>MSIRSLAAATAFALSIVPALAHGPTPQKVDETVTIAAEPAKVWAVVKDFGALQSWHPDVAKSTLDGTDRTVTLKKGGEFKEGLDATDDAGMEIDYRLSGDAGEALPVSSYSVSIKVAPKDGGSQVTWEGRFYRADTNNEPEEGKDDAAAVAGMTEFLKTGLEGLKKKIEAGG</sequence>
<dbReference type="Gene3D" id="3.30.530.20">
    <property type="match status" value="1"/>
</dbReference>
<dbReference type="SUPFAM" id="SSF55961">
    <property type="entry name" value="Bet v1-like"/>
    <property type="match status" value="1"/>
</dbReference>
<dbReference type="CDD" id="cd07821">
    <property type="entry name" value="PYR_PYL_RCAR_like"/>
    <property type="match status" value="1"/>
</dbReference>